<dbReference type="InterPro" id="IPR002355">
    <property type="entry name" value="Cu_oxidase_Cu_BS"/>
</dbReference>
<keyword evidence="5" id="KW-0732">Signal</keyword>
<dbReference type="InterPro" id="IPR011706">
    <property type="entry name" value="Cu-oxidase_C"/>
</dbReference>
<dbReference type="AlphaFoldDB" id="A0A6A6WMK8"/>
<dbReference type="Gene3D" id="2.60.40.420">
    <property type="entry name" value="Cupredoxins - blue copper proteins"/>
    <property type="match status" value="3"/>
</dbReference>
<evidence type="ECO:0000313" key="10">
    <source>
        <dbReference type="Proteomes" id="UP000799437"/>
    </source>
</evidence>
<organism evidence="9 10">
    <name type="scientific">Pseudovirgaria hyperparasitica</name>
    <dbReference type="NCBI Taxonomy" id="470096"/>
    <lineage>
        <taxon>Eukaryota</taxon>
        <taxon>Fungi</taxon>
        <taxon>Dikarya</taxon>
        <taxon>Ascomycota</taxon>
        <taxon>Pezizomycotina</taxon>
        <taxon>Dothideomycetes</taxon>
        <taxon>Dothideomycetes incertae sedis</taxon>
        <taxon>Acrospermales</taxon>
        <taxon>Acrospermaceae</taxon>
        <taxon>Pseudovirgaria</taxon>
    </lineage>
</organism>
<name>A0A6A6WMK8_9PEZI</name>
<sequence>MKFAYLLLFTLSAALRDSPRETLASDVLLHPPPVLNLAGVSETSRTLVDYRQKSSQDTRTNNHHARERHYTFNITREYAAPDGVNASLLLVNGHFPGPTIRANLGDVFVVKVNNRITGPETGTAIHWHGLLQKDSIFMDGVPSVSMCPIPPGESFTYRFIADRVGSSWWHSHFSGQLVGGLFGGIIIDGPSNFDYDIDIGLVMISERYHRDYRELIDATMQARVVQSDNNLINGKMPFDCSKTNLTCSSAVKVSTFDRFRSGKIHLLRIVNSGAEPFEHFSIDGHMLTVVALDFVQVDPFVTDVVSLSPGQRVEVLVNGTGEPGDSYWMRATADRSCSTVKQPFALAAIYYEGADCSVEPSSTPTNRTLNACNTTELNKATPFEHDSPETTPSYTQHYDFTFGANATGTRLFFTNNRTFRADFNNALLEQAADPVFSLAQAPPQSVLDDFSYNTSLRIVMRNFWPRPHPMHLHGHDFSILAEGIGTWNGSVRTDNPLRRDTHQMLAAYSTNNMLNGTITPSYLVIQFRLDNPGIWPFHCHIFTHLALGMYVNIAYGKKQIEQQTVPSSVHDVCVIWREYARTHLVDQPDSGLRLF</sequence>
<gene>
    <name evidence="9" type="ORF">EJ05DRAFT_496215</name>
</gene>
<keyword evidence="2" id="KW-0479">Metal-binding</keyword>
<dbReference type="EMBL" id="ML996565">
    <property type="protein sequence ID" value="KAF2763383.1"/>
    <property type="molecule type" value="Genomic_DNA"/>
</dbReference>
<accession>A0A6A6WMK8</accession>
<dbReference type="Proteomes" id="UP000799437">
    <property type="component" value="Unassembled WGS sequence"/>
</dbReference>
<dbReference type="InterPro" id="IPR045087">
    <property type="entry name" value="Cu-oxidase_fam"/>
</dbReference>
<reference evidence="9" key="1">
    <citation type="journal article" date="2020" name="Stud. Mycol.">
        <title>101 Dothideomycetes genomes: a test case for predicting lifestyles and emergence of pathogens.</title>
        <authorList>
            <person name="Haridas S."/>
            <person name="Albert R."/>
            <person name="Binder M."/>
            <person name="Bloem J."/>
            <person name="Labutti K."/>
            <person name="Salamov A."/>
            <person name="Andreopoulos B."/>
            <person name="Baker S."/>
            <person name="Barry K."/>
            <person name="Bills G."/>
            <person name="Bluhm B."/>
            <person name="Cannon C."/>
            <person name="Castanera R."/>
            <person name="Culley D."/>
            <person name="Daum C."/>
            <person name="Ezra D."/>
            <person name="Gonzalez J."/>
            <person name="Henrissat B."/>
            <person name="Kuo A."/>
            <person name="Liang C."/>
            <person name="Lipzen A."/>
            <person name="Lutzoni F."/>
            <person name="Magnuson J."/>
            <person name="Mondo S."/>
            <person name="Nolan M."/>
            <person name="Ohm R."/>
            <person name="Pangilinan J."/>
            <person name="Park H.-J."/>
            <person name="Ramirez L."/>
            <person name="Alfaro M."/>
            <person name="Sun H."/>
            <person name="Tritt A."/>
            <person name="Yoshinaga Y."/>
            <person name="Zwiers L.-H."/>
            <person name="Turgeon B."/>
            <person name="Goodwin S."/>
            <person name="Spatafora J."/>
            <person name="Crous P."/>
            <person name="Grigoriev I."/>
        </authorList>
    </citation>
    <scope>NUCLEOTIDE SEQUENCE</scope>
    <source>
        <strain evidence="9">CBS 121739</strain>
    </source>
</reference>
<dbReference type="Pfam" id="PF00394">
    <property type="entry name" value="Cu-oxidase"/>
    <property type="match status" value="1"/>
</dbReference>
<comment type="similarity">
    <text evidence="1">Belongs to the multicopper oxidase family.</text>
</comment>
<evidence type="ECO:0000259" key="8">
    <source>
        <dbReference type="Pfam" id="PF07732"/>
    </source>
</evidence>
<dbReference type="OrthoDB" id="2121828at2759"/>
<protein>
    <submittedName>
        <fullName evidence="9">Uncharacterized protein</fullName>
    </submittedName>
</protein>
<feature type="domain" description="Plastocyanin-like" evidence="7">
    <location>
        <begin position="442"/>
        <end position="556"/>
    </location>
</feature>
<evidence type="ECO:0000313" key="9">
    <source>
        <dbReference type="EMBL" id="KAF2763383.1"/>
    </source>
</evidence>
<evidence type="ECO:0000256" key="1">
    <source>
        <dbReference type="ARBA" id="ARBA00010609"/>
    </source>
</evidence>
<keyword evidence="10" id="KW-1185">Reference proteome</keyword>
<dbReference type="PANTHER" id="PTHR11709:SF145">
    <property type="entry name" value="LCC1"/>
    <property type="match status" value="1"/>
</dbReference>
<keyword evidence="4" id="KW-0186">Copper</keyword>
<dbReference type="SUPFAM" id="SSF49503">
    <property type="entry name" value="Cupredoxins"/>
    <property type="match status" value="3"/>
</dbReference>
<evidence type="ECO:0000256" key="4">
    <source>
        <dbReference type="ARBA" id="ARBA00023008"/>
    </source>
</evidence>
<dbReference type="InterPro" id="IPR008972">
    <property type="entry name" value="Cupredoxin"/>
</dbReference>
<evidence type="ECO:0000256" key="2">
    <source>
        <dbReference type="ARBA" id="ARBA00022723"/>
    </source>
</evidence>
<dbReference type="RefSeq" id="XP_033605834.1">
    <property type="nucleotide sequence ID" value="XM_033746355.1"/>
</dbReference>
<dbReference type="InterPro" id="IPR001117">
    <property type="entry name" value="Cu-oxidase_2nd"/>
</dbReference>
<evidence type="ECO:0000256" key="3">
    <source>
        <dbReference type="ARBA" id="ARBA00023002"/>
    </source>
</evidence>
<feature type="signal peptide" evidence="5">
    <location>
        <begin position="1"/>
        <end position="24"/>
    </location>
</feature>
<dbReference type="PROSITE" id="PS00080">
    <property type="entry name" value="MULTICOPPER_OXIDASE2"/>
    <property type="match status" value="1"/>
</dbReference>
<dbReference type="Pfam" id="PF07731">
    <property type="entry name" value="Cu-oxidase_2"/>
    <property type="match status" value="1"/>
</dbReference>
<feature type="chain" id="PRO_5025462962" evidence="5">
    <location>
        <begin position="25"/>
        <end position="595"/>
    </location>
</feature>
<dbReference type="GO" id="GO:0005507">
    <property type="term" value="F:copper ion binding"/>
    <property type="evidence" value="ECO:0007669"/>
    <property type="project" value="InterPro"/>
</dbReference>
<evidence type="ECO:0000259" key="6">
    <source>
        <dbReference type="Pfam" id="PF00394"/>
    </source>
</evidence>
<dbReference type="InterPro" id="IPR011707">
    <property type="entry name" value="Cu-oxidase-like_N"/>
</dbReference>
<proteinExistence type="inferred from homology"/>
<evidence type="ECO:0000256" key="5">
    <source>
        <dbReference type="SAM" id="SignalP"/>
    </source>
</evidence>
<keyword evidence="3" id="KW-0560">Oxidoreductase</keyword>
<feature type="domain" description="Plastocyanin-like" evidence="6">
    <location>
        <begin position="201"/>
        <end position="354"/>
    </location>
</feature>
<feature type="domain" description="Plastocyanin-like" evidence="8">
    <location>
        <begin position="74"/>
        <end position="190"/>
    </location>
</feature>
<dbReference type="GO" id="GO:0016491">
    <property type="term" value="F:oxidoreductase activity"/>
    <property type="evidence" value="ECO:0007669"/>
    <property type="project" value="UniProtKB-KW"/>
</dbReference>
<evidence type="ECO:0000259" key="7">
    <source>
        <dbReference type="Pfam" id="PF07731"/>
    </source>
</evidence>
<dbReference type="CDD" id="cd13901">
    <property type="entry name" value="CuRO_3_MaLCC_like"/>
    <property type="match status" value="1"/>
</dbReference>
<dbReference type="Pfam" id="PF07732">
    <property type="entry name" value="Cu-oxidase_3"/>
    <property type="match status" value="1"/>
</dbReference>
<dbReference type="PANTHER" id="PTHR11709">
    <property type="entry name" value="MULTI-COPPER OXIDASE"/>
    <property type="match status" value="1"/>
</dbReference>
<dbReference type="GeneID" id="54487409"/>